<proteinExistence type="predicted"/>
<comment type="caution">
    <text evidence="1">The sequence shown here is derived from an EMBL/GenBank/DDBJ whole genome shotgun (WGS) entry which is preliminary data.</text>
</comment>
<dbReference type="EMBL" id="BLAL01000160">
    <property type="protein sequence ID" value="GES86385.1"/>
    <property type="molecule type" value="Genomic_DNA"/>
</dbReference>
<evidence type="ECO:0000313" key="2">
    <source>
        <dbReference type="Proteomes" id="UP000615446"/>
    </source>
</evidence>
<reference evidence="1" key="1">
    <citation type="submission" date="2019-10" db="EMBL/GenBank/DDBJ databases">
        <title>Conservation and host-specific expression of non-tandemly repeated heterogenous ribosome RNA gene in arbuscular mycorrhizal fungi.</title>
        <authorList>
            <person name="Maeda T."/>
            <person name="Kobayashi Y."/>
            <person name="Nakagawa T."/>
            <person name="Ezawa T."/>
            <person name="Yamaguchi K."/>
            <person name="Bino T."/>
            <person name="Nishimoto Y."/>
            <person name="Shigenobu S."/>
            <person name="Kawaguchi M."/>
        </authorList>
    </citation>
    <scope>NUCLEOTIDE SEQUENCE</scope>
    <source>
        <strain evidence="1">HR1</strain>
    </source>
</reference>
<organism evidence="1 2">
    <name type="scientific">Rhizophagus clarus</name>
    <dbReference type="NCBI Taxonomy" id="94130"/>
    <lineage>
        <taxon>Eukaryota</taxon>
        <taxon>Fungi</taxon>
        <taxon>Fungi incertae sedis</taxon>
        <taxon>Mucoromycota</taxon>
        <taxon>Glomeromycotina</taxon>
        <taxon>Glomeromycetes</taxon>
        <taxon>Glomerales</taxon>
        <taxon>Glomeraceae</taxon>
        <taxon>Rhizophagus</taxon>
    </lineage>
</organism>
<evidence type="ECO:0000313" key="1">
    <source>
        <dbReference type="EMBL" id="GES86385.1"/>
    </source>
</evidence>
<dbReference type="AlphaFoldDB" id="A0A8H3LIK4"/>
<name>A0A8H3LIK4_9GLOM</name>
<protein>
    <submittedName>
        <fullName evidence="1">Uncharacterized protein</fullName>
    </submittedName>
</protein>
<sequence length="104" mass="12138">MEFQNLFSLKILTLDKFSGGVLIIFAFNETYEKKKLPTRNGTNALDAFHDNRLIFANRLKGNKSDMNLSWFFLLHVILKYTTLMLSPCKNKENLEIITHQKTQI</sequence>
<dbReference type="Proteomes" id="UP000615446">
    <property type="component" value="Unassembled WGS sequence"/>
</dbReference>
<gene>
    <name evidence="1" type="ORF">RCL2_001343900</name>
</gene>
<accession>A0A8H3LIK4</accession>